<feature type="region of interest" description="Disordered" evidence="1">
    <location>
        <begin position="230"/>
        <end position="249"/>
    </location>
</feature>
<gene>
    <name evidence="2" type="ORF">GO493_05365</name>
</gene>
<dbReference type="AlphaFoldDB" id="A0A7K1U054"/>
<name>A0A7K1U054_9BACT</name>
<sequence>MHSEENQNRIAAWQQQMLDRFGWYIHFVRGGDEYPCQTNYHTHGLPEKFGHPDLQICLNIPVDKAKSMFHTLVDEINAGNKFCADQTYLGLLHGEYPVRFAGAQEGGRKLLRVLVPDQHGQLIESPYNQQLTLLKDGYPLPALDYTPNDIEDIGDVINFIVALKTKYELPFHPDTIMEDYRVQGSEASVFTPVEAAQLNTVRARCFEICGQDYDFYVLSEQLIALIEQQKQQQEQKTDNRPKARRTRKR</sequence>
<dbReference type="EMBL" id="WRXN01000001">
    <property type="protein sequence ID" value="MVT07680.1"/>
    <property type="molecule type" value="Genomic_DNA"/>
</dbReference>
<accession>A0A7K1U054</accession>
<proteinExistence type="predicted"/>
<reference evidence="2 3" key="1">
    <citation type="submission" date="2019-12" db="EMBL/GenBank/DDBJ databases">
        <title>Chitinophaga sp. strain ysch24 (GDMCC 1.1355), whole genome shotgun sequence.</title>
        <authorList>
            <person name="Zhang X."/>
        </authorList>
    </citation>
    <scope>NUCLEOTIDE SEQUENCE [LARGE SCALE GENOMIC DNA]</scope>
    <source>
        <strain evidence="3">ysch24</strain>
    </source>
</reference>
<comment type="caution">
    <text evidence="2">The sequence shown here is derived from an EMBL/GenBank/DDBJ whole genome shotgun (WGS) entry which is preliminary data.</text>
</comment>
<dbReference type="InterPro" id="IPR025358">
    <property type="entry name" value="DUF4262"/>
</dbReference>
<protein>
    <submittedName>
        <fullName evidence="2">DUF4262 domain-containing protein</fullName>
    </submittedName>
</protein>
<dbReference type="Pfam" id="PF14081">
    <property type="entry name" value="DUF4262"/>
    <property type="match status" value="1"/>
</dbReference>
<dbReference type="RefSeq" id="WP_157305063.1">
    <property type="nucleotide sequence ID" value="NZ_WRXN01000001.1"/>
</dbReference>
<evidence type="ECO:0000256" key="1">
    <source>
        <dbReference type="SAM" id="MobiDB-lite"/>
    </source>
</evidence>
<dbReference type="Proteomes" id="UP000461730">
    <property type="component" value="Unassembled WGS sequence"/>
</dbReference>
<organism evidence="2 3">
    <name type="scientific">Chitinophaga tropicalis</name>
    <dbReference type="NCBI Taxonomy" id="2683588"/>
    <lineage>
        <taxon>Bacteria</taxon>
        <taxon>Pseudomonadati</taxon>
        <taxon>Bacteroidota</taxon>
        <taxon>Chitinophagia</taxon>
        <taxon>Chitinophagales</taxon>
        <taxon>Chitinophagaceae</taxon>
        <taxon>Chitinophaga</taxon>
    </lineage>
</organism>
<evidence type="ECO:0000313" key="3">
    <source>
        <dbReference type="Proteomes" id="UP000461730"/>
    </source>
</evidence>
<evidence type="ECO:0000313" key="2">
    <source>
        <dbReference type="EMBL" id="MVT07680.1"/>
    </source>
</evidence>
<keyword evidence="3" id="KW-1185">Reference proteome</keyword>